<dbReference type="Gene3D" id="3.90.320.10">
    <property type="match status" value="1"/>
</dbReference>
<keyword evidence="3" id="KW-1185">Reference proteome</keyword>
<dbReference type="EMBL" id="CADEBC010000790">
    <property type="protein sequence ID" value="CAB3260778.1"/>
    <property type="molecule type" value="Genomic_DNA"/>
</dbReference>
<dbReference type="SUPFAM" id="SSF52980">
    <property type="entry name" value="Restriction endonuclease-like"/>
    <property type="match status" value="1"/>
</dbReference>
<sequence>MSTYFASNSDFTSAELRGVKAARSERESYGDSAIGYVQVKREKDVCIVRGRITPEHNVHQKCYNVTATCNETEGHILSVQCEDCAAHLGGCKHAIAFLAWLHRRSEDPPSTSVECYWKKAKLSTVGTSLKYIKAKEITSSQKRDIEPKRQQSASFLSILKNHSLGVNDMDNQLMKYFKEPSPLEKLSIHYLRNRMPSKPSNAQEFIEFCEKNMDMTSCEKAALATINQSDCPLWYELRYARITASKAHEAAQCKTIQGALTESIMGAIKLKDTEAMKRGRLLENQVLKRVELLKQIKIKKCGLKLHSKYPIMGASPDGVTEEYVIEVKCPLTDKAMSQYIKDNQVSLKYKAQVQLQMHFYNKSKALFCVAASDFETTTNINIIEVKYEKEFCEEILNKCTLFWSNAIFPLLYK</sequence>
<evidence type="ECO:0000313" key="2">
    <source>
        <dbReference type="EMBL" id="CAB3260778.1"/>
    </source>
</evidence>
<proteinExistence type="predicted"/>
<dbReference type="OrthoDB" id="261614at2759"/>
<comment type="caution">
    <text evidence="2">The sequence shown here is derived from an EMBL/GenBank/DDBJ whole genome shotgun (WGS) entry which is preliminary data.</text>
</comment>
<dbReference type="PANTHER" id="PTHR39953">
    <property type="entry name" value="RE54151P"/>
    <property type="match status" value="1"/>
</dbReference>
<evidence type="ECO:0000313" key="3">
    <source>
        <dbReference type="Proteomes" id="UP000494106"/>
    </source>
</evidence>
<reference evidence="2 3" key="1">
    <citation type="submission" date="2020-04" db="EMBL/GenBank/DDBJ databases">
        <authorList>
            <person name="Wallbank WR R."/>
            <person name="Pardo Diaz C."/>
            <person name="Kozak K."/>
            <person name="Martin S."/>
            <person name="Jiggins C."/>
            <person name="Moest M."/>
            <person name="Warren A I."/>
            <person name="Byers J.R.P. K."/>
            <person name="Montejo-Kovacevich G."/>
            <person name="Yen C E."/>
        </authorList>
    </citation>
    <scope>NUCLEOTIDE SEQUENCE [LARGE SCALE GENOMIC DNA]</scope>
</reference>
<accession>A0A8S1BNP3</accession>
<dbReference type="Proteomes" id="UP000494106">
    <property type="component" value="Unassembled WGS sequence"/>
</dbReference>
<organism evidence="2 3">
    <name type="scientific">Arctia plantaginis</name>
    <name type="common">Wood tiger moth</name>
    <name type="synonym">Phalaena plantaginis</name>
    <dbReference type="NCBI Taxonomy" id="874455"/>
    <lineage>
        <taxon>Eukaryota</taxon>
        <taxon>Metazoa</taxon>
        <taxon>Ecdysozoa</taxon>
        <taxon>Arthropoda</taxon>
        <taxon>Hexapoda</taxon>
        <taxon>Insecta</taxon>
        <taxon>Pterygota</taxon>
        <taxon>Neoptera</taxon>
        <taxon>Endopterygota</taxon>
        <taxon>Lepidoptera</taxon>
        <taxon>Glossata</taxon>
        <taxon>Ditrysia</taxon>
        <taxon>Noctuoidea</taxon>
        <taxon>Erebidae</taxon>
        <taxon>Arctiinae</taxon>
        <taxon>Arctia</taxon>
    </lineage>
</organism>
<dbReference type="CDD" id="cd22343">
    <property type="entry name" value="PDDEXK_lambda_exonuclease-like"/>
    <property type="match status" value="1"/>
</dbReference>
<name>A0A8S1BNP3_ARCPL</name>
<dbReference type="PANTHER" id="PTHR39953:SF1">
    <property type="entry name" value="RE54151P"/>
    <property type="match status" value="1"/>
</dbReference>
<gene>
    <name evidence="2" type="ORF">APLA_LOCUS17531</name>
</gene>
<dbReference type="InterPro" id="IPR011604">
    <property type="entry name" value="PDDEXK-like_dom_sf"/>
</dbReference>
<dbReference type="AlphaFoldDB" id="A0A8S1BNP3"/>
<dbReference type="GO" id="GO:0006281">
    <property type="term" value="P:DNA repair"/>
    <property type="evidence" value="ECO:0007669"/>
    <property type="project" value="UniProtKB-ARBA"/>
</dbReference>
<dbReference type="InterPro" id="IPR011335">
    <property type="entry name" value="Restrct_endonuc-II-like"/>
</dbReference>
<feature type="domain" description="YqaJ viral recombinase" evidence="1">
    <location>
        <begin position="234"/>
        <end position="358"/>
    </location>
</feature>
<evidence type="ECO:0000259" key="1">
    <source>
        <dbReference type="Pfam" id="PF09588"/>
    </source>
</evidence>
<dbReference type="InterPro" id="IPR019080">
    <property type="entry name" value="YqaJ_viral_recombinase"/>
</dbReference>
<protein>
    <recommendedName>
        <fullName evidence="1">YqaJ viral recombinase domain-containing protein</fullName>
    </recommendedName>
</protein>
<dbReference type="Pfam" id="PF09588">
    <property type="entry name" value="YqaJ"/>
    <property type="match status" value="1"/>
</dbReference>